<proteinExistence type="predicted"/>
<dbReference type="Proteomes" id="UP000836841">
    <property type="component" value="Chromosome 3"/>
</dbReference>
<name>A0AAU9RY59_THLAR</name>
<sequence length="87" mass="9545">MHDLKMGKWSATVVLMMLVIVAAVTVEAKQKKKIGLSVFLNGQIQNIVAMTTIIVFKTAKSNVVAQTHLMVSLPLHEAGISRRSWNA</sequence>
<dbReference type="EMBL" id="OU466859">
    <property type="protein sequence ID" value="CAH2051442.1"/>
    <property type="molecule type" value="Genomic_DNA"/>
</dbReference>
<evidence type="ECO:0000313" key="3">
    <source>
        <dbReference type="Proteomes" id="UP000836841"/>
    </source>
</evidence>
<keyword evidence="1" id="KW-0732">Signal</keyword>
<accession>A0AAU9RY59</accession>
<feature type="chain" id="PRO_5043930814" evidence="1">
    <location>
        <begin position="29"/>
        <end position="87"/>
    </location>
</feature>
<feature type="signal peptide" evidence="1">
    <location>
        <begin position="1"/>
        <end position="28"/>
    </location>
</feature>
<evidence type="ECO:0000313" key="2">
    <source>
        <dbReference type="EMBL" id="CAH2051442.1"/>
    </source>
</evidence>
<protein>
    <submittedName>
        <fullName evidence="2">Uncharacterized protein</fullName>
    </submittedName>
</protein>
<reference evidence="2 3" key="1">
    <citation type="submission" date="2022-03" db="EMBL/GenBank/DDBJ databases">
        <authorList>
            <person name="Nunn A."/>
            <person name="Chopra R."/>
            <person name="Nunn A."/>
            <person name="Contreras Garrido A."/>
        </authorList>
    </citation>
    <scope>NUCLEOTIDE SEQUENCE [LARGE SCALE GENOMIC DNA]</scope>
</reference>
<organism evidence="2 3">
    <name type="scientific">Thlaspi arvense</name>
    <name type="common">Field penny-cress</name>
    <dbReference type="NCBI Taxonomy" id="13288"/>
    <lineage>
        <taxon>Eukaryota</taxon>
        <taxon>Viridiplantae</taxon>
        <taxon>Streptophyta</taxon>
        <taxon>Embryophyta</taxon>
        <taxon>Tracheophyta</taxon>
        <taxon>Spermatophyta</taxon>
        <taxon>Magnoliopsida</taxon>
        <taxon>eudicotyledons</taxon>
        <taxon>Gunneridae</taxon>
        <taxon>Pentapetalae</taxon>
        <taxon>rosids</taxon>
        <taxon>malvids</taxon>
        <taxon>Brassicales</taxon>
        <taxon>Brassicaceae</taxon>
        <taxon>Thlaspideae</taxon>
        <taxon>Thlaspi</taxon>
    </lineage>
</organism>
<keyword evidence="3" id="KW-1185">Reference proteome</keyword>
<evidence type="ECO:0000256" key="1">
    <source>
        <dbReference type="SAM" id="SignalP"/>
    </source>
</evidence>
<gene>
    <name evidence="2" type="ORF">TAV2_LOCUS9168</name>
</gene>
<dbReference type="AlphaFoldDB" id="A0AAU9RY59"/>